<organism evidence="1 2">
    <name type="scientific">Limnothrix redekei LRLZ20PSL1</name>
    <dbReference type="NCBI Taxonomy" id="3112953"/>
    <lineage>
        <taxon>Bacteria</taxon>
        <taxon>Bacillati</taxon>
        <taxon>Cyanobacteriota</taxon>
        <taxon>Cyanophyceae</taxon>
        <taxon>Pseudanabaenales</taxon>
        <taxon>Pseudanabaenaceae</taxon>
        <taxon>Limnothrix</taxon>
    </lineage>
</organism>
<dbReference type="EMBL" id="JAZAQF010000028">
    <property type="protein sequence ID" value="MFG3816946.1"/>
    <property type="molecule type" value="Genomic_DNA"/>
</dbReference>
<accession>A0ABW7CAK5</accession>
<dbReference type="SUPFAM" id="SSF81301">
    <property type="entry name" value="Nucleotidyltransferase"/>
    <property type="match status" value="1"/>
</dbReference>
<evidence type="ECO:0008006" key="3">
    <source>
        <dbReference type="Google" id="ProtNLM"/>
    </source>
</evidence>
<gene>
    <name evidence="1" type="ORF">VPK24_04805</name>
</gene>
<comment type="caution">
    <text evidence="1">The sequence shown here is derived from an EMBL/GenBank/DDBJ whole genome shotgun (WGS) entry which is preliminary data.</text>
</comment>
<sequence length="279" mass="31515">MPSRSTEAYQTQAVDIHPAADRLWFELWRSQSIKQRWQRVCGLQRQGRCLALWAARQRLSATASDAAIAQEFARAILGDRLGDGGSERLTYGGDPMTWQQDQSAILAQLHELFEQRSIPYLVTGGQAAIIWGEPRFTTDLDILLAIDGAQLSALTETLEAAGFYVAEPLHHTINIIHRDRIDNADLILSQQTPFERSALERRYRVEAPGIPVHYIATAEDVVLAKLLWRRSSRSEKQWRDCLGIVKIQGDRLDRAYLATWAERLSLQDDLRDLLVAGGL</sequence>
<evidence type="ECO:0000313" key="1">
    <source>
        <dbReference type="EMBL" id="MFG3816946.1"/>
    </source>
</evidence>
<dbReference type="Gene3D" id="3.30.460.40">
    <property type="match status" value="1"/>
</dbReference>
<proteinExistence type="predicted"/>
<protein>
    <recommendedName>
        <fullName evidence="3">Nucleotidyltransferase family protein</fullName>
    </recommendedName>
</protein>
<reference evidence="2" key="1">
    <citation type="journal article" date="2024" name="Algal Res.">
        <title>Biochemical, toxicological and genomic investigation of a high-biomass producing Limnothrix strain isolated from Italian shallow drinking water reservoir.</title>
        <authorList>
            <person name="Simonazzi M."/>
            <person name="Shishido T.K."/>
            <person name="Delbaje E."/>
            <person name="Wahlsten M."/>
            <person name="Fewer D.P."/>
            <person name="Sivonen K."/>
            <person name="Pezzolesi L."/>
            <person name="Pistocchi R."/>
        </authorList>
    </citation>
    <scope>NUCLEOTIDE SEQUENCE [LARGE SCALE GENOMIC DNA]</scope>
    <source>
        <strain evidence="2">LRLZ20PSL1</strain>
    </source>
</reference>
<dbReference type="InterPro" id="IPR043519">
    <property type="entry name" value="NT_sf"/>
</dbReference>
<dbReference type="Proteomes" id="UP001604335">
    <property type="component" value="Unassembled WGS sequence"/>
</dbReference>
<evidence type="ECO:0000313" key="2">
    <source>
        <dbReference type="Proteomes" id="UP001604335"/>
    </source>
</evidence>
<dbReference type="RefSeq" id="WP_393010975.1">
    <property type="nucleotide sequence ID" value="NZ_JAZAQF010000028.1"/>
</dbReference>
<keyword evidence="2" id="KW-1185">Reference proteome</keyword>
<name>A0ABW7CAK5_9CYAN</name>